<evidence type="ECO:0000313" key="4">
    <source>
        <dbReference type="EMBL" id="GEO98744.1"/>
    </source>
</evidence>
<dbReference type="SUPFAM" id="SSF53448">
    <property type="entry name" value="Nucleotide-diphospho-sugar transferases"/>
    <property type="match status" value="1"/>
</dbReference>
<sequence length="1117" mass="119297">MSSTPTQGGEDVGRSSLSRAAATVLVTVVIKALNEEVHIGRAVASARAALSALSEAGIGTGEVILADSRSTDRTAEIAAAAGARVARLADDVRRSCGIGPQLGYQYARGGFVCLIDGDMELDPGFLLAALRFLGENPKVAGVGGGVRDVNVVNLEFKRRALRGAADLEPGPVDRLNGGGLYRREAIEQVGHFSDRNLHGYEEFDLAVRLRAAGWSLHRLAVPFVDHYGHVIGGYALLRRRIASHYLDGIGELLRGAIGRPHLRMALRDLPEIRLWLGVYLAWLLAAAIAVAAPGLVKLAALAGLIALPVAALSLRYRSLSLGLYAFVAWNAHAFGMARGFLAGRVPPGERIDGTISEPAARPDISPLPSPSTPNVPPSRTARTLALWAGLSIAITAAVPIERADARPAEGQWVALRDRNLAIAEGSPLDFSGLGPLAPAGSRGRVIAGPSGNLALADDPATRVPFLCASLAWSPASGSYPDKPTADRYARQLRVHGYNIARLHFADAILMSGRGRDFDLDPEQFDRLRYLLAALKRNGVYWMIDGLTSQSGGLGGVADRWGNAGGLKLGVHLDEAARAHWRRLIETIYGSVNPYTGLIPLKDPALALVVLANENGVEFDTILAEKGSGKAYPDTLQAPFNAWLRATYRTTAGLRSAWGNLGRDESVEAGTVRLPTDRYVAGPRMRDLKRFFIALETDTVGWMTGELGRLGYSGLVSAYNNGLSSQTDLSRAALPVVGMNAYFDEVLSFDPGTTISQKSSLDDAAGYLRELVGRRRFGRPFLVTEYDHLFWNRFRHEAGIVVPAYAALQGWDAICRHAAGPIDLTVDQPWPHKSKLLPYGISLDPVGRAGETLAALLFRRGDVAEAQGGAALPFGTMADLIDDGLGGLPDAVTKLGLLTRFGLVSRAGNGVSAGVTTLPALSHGTALSFAAYRSLLVERGAVAADNATDEALGIYESAGRQIRLDARARRVQVVTPRTVAASYAAVTGPLRLGFLTIEAASGPALLAASALDGRDLTASRRVLLIFATDARNTGMRFRDGEAHTVESFGEMPILIERQTVRLRLALDARREWRLRALHLDGTPGDAMTMRAEANTVVIDLDSAAPSHGPTTFFLLERS</sequence>
<dbReference type="RefSeq" id="WP_238180477.1">
    <property type="nucleotide sequence ID" value="NZ_BJZT01000009.1"/>
</dbReference>
<feature type="compositionally biased region" description="Pro residues" evidence="1">
    <location>
        <begin position="365"/>
        <end position="376"/>
    </location>
</feature>
<dbReference type="AlphaFoldDB" id="A0A512IM14"/>
<dbReference type="Gene3D" id="3.20.20.80">
    <property type="entry name" value="Glycosidases"/>
    <property type="match status" value="1"/>
</dbReference>
<feature type="domain" description="Glycosyltransferase 2-like" evidence="3">
    <location>
        <begin position="27"/>
        <end position="188"/>
    </location>
</feature>
<dbReference type="SUPFAM" id="SSF51445">
    <property type="entry name" value="(Trans)glycosidases"/>
    <property type="match status" value="1"/>
</dbReference>
<dbReference type="Proteomes" id="UP000321258">
    <property type="component" value="Unassembled WGS sequence"/>
</dbReference>
<organism evidence="4 5">
    <name type="scientific">Methylobacterium haplocladii</name>
    <dbReference type="NCBI Taxonomy" id="1176176"/>
    <lineage>
        <taxon>Bacteria</taxon>
        <taxon>Pseudomonadati</taxon>
        <taxon>Pseudomonadota</taxon>
        <taxon>Alphaproteobacteria</taxon>
        <taxon>Hyphomicrobiales</taxon>
        <taxon>Methylobacteriaceae</taxon>
        <taxon>Methylobacterium</taxon>
    </lineage>
</organism>
<keyword evidence="5" id="KW-1185">Reference proteome</keyword>
<evidence type="ECO:0000259" key="3">
    <source>
        <dbReference type="Pfam" id="PF00535"/>
    </source>
</evidence>
<accession>A0A512IM14</accession>
<dbReference type="PANTHER" id="PTHR43685">
    <property type="entry name" value="GLYCOSYLTRANSFERASE"/>
    <property type="match status" value="1"/>
</dbReference>
<dbReference type="InterPro" id="IPR050834">
    <property type="entry name" value="Glycosyltransf_2"/>
</dbReference>
<keyword evidence="2" id="KW-0812">Transmembrane</keyword>
<proteinExistence type="predicted"/>
<dbReference type="InterPro" id="IPR017853">
    <property type="entry name" value="GH"/>
</dbReference>
<evidence type="ECO:0000256" key="2">
    <source>
        <dbReference type="SAM" id="Phobius"/>
    </source>
</evidence>
<dbReference type="InterPro" id="IPR001173">
    <property type="entry name" value="Glyco_trans_2-like"/>
</dbReference>
<keyword evidence="2" id="KW-1133">Transmembrane helix</keyword>
<evidence type="ECO:0000256" key="1">
    <source>
        <dbReference type="SAM" id="MobiDB-lite"/>
    </source>
</evidence>
<dbReference type="Pfam" id="PF00535">
    <property type="entry name" value="Glycos_transf_2"/>
    <property type="match status" value="1"/>
</dbReference>
<name>A0A512IM14_9HYPH</name>
<dbReference type="PANTHER" id="PTHR43685:SF2">
    <property type="entry name" value="GLYCOSYLTRANSFERASE 2-LIKE DOMAIN-CONTAINING PROTEIN"/>
    <property type="match status" value="1"/>
</dbReference>
<feature type="transmembrane region" description="Helical" evidence="2">
    <location>
        <begin position="272"/>
        <end position="292"/>
    </location>
</feature>
<protein>
    <recommendedName>
        <fullName evidence="3">Glycosyltransferase 2-like domain-containing protein</fullName>
    </recommendedName>
</protein>
<keyword evidence="2" id="KW-0472">Membrane</keyword>
<evidence type="ECO:0000313" key="5">
    <source>
        <dbReference type="Proteomes" id="UP000321258"/>
    </source>
</evidence>
<gene>
    <name evidence="4" type="ORF">MHA02_11320</name>
</gene>
<dbReference type="Gene3D" id="3.90.550.10">
    <property type="entry name" value="Spore Coat Polysaccharide Biosynthesis Protein SpsA, Chain A"/>
    <property type="match status" value="1"/>
</dbReference>
<dbReference type="InterPro" id="IPR029044">
    <property type="entry name" value="Nucleotide-diphossugar_trans"/>
</dbReference>
<comment type="caution">
    <text evidence="4">The sequence shown here is derived from an EMBL/GenBank/DDBJ whole genome shotgun (WGS) entry which is preliminary data.</text>
</comment>
<feature type="region of interest" description="Disordered" evidence="1">
    <location>
        <begin position="352"/>
        <end position="378"/>
    </location>
</feature>
<dbReference type="EMBL" id="BJZT01000009">
    <property type="protein sequence ID" value="GEO98744.1"/>
    <property type="molecule type" value="Genomic_DNA"/>
</dbReference>
<reference evidence="4 5" key="1">
    <citation type="submission" date="2019-07" db="EMBL/GenBank/DDBJ databases">
        <title>Whole genome shotgun sequence of Methylobacterium haplocladii NBRC 107714.</title>
        <authorList>
            <person name="Hosoyama A."/>
            <person name="Uohara A."/>
            <person name="Ohji S."/>
            <person name="Ichikawa N."/>
        </authorList>
    </citation>
    <scope>NUCLEOTIDE SEQUENCE [LARGE SCALE GENOMIC DNA]</scope>
    <source>
        <strain evidence="4 5">NBRC 107714</strain>
    </source>
</reference>